<dbReference type="PANTHER" id="PTHR34136">
    <property type="match status" value="1"/>
</dbReference>
<dbReference type="EMBL" id="JACHEK010000005">
    <property type="protein sequence ID" value="MBB6144901.1"/>
    <property type="molecule type" value="Genomic_DNA"/>
</dbReference>
<dbReference type="NCBIfam" id="TIGR00696">
    <property type="entry name" value="wecG_tagA_cpsF"/>
    <property type="match status" value="1"/>
</dbReference>
<evidence type="ECO:0000313" key="3">
    <source>
        <dbReference type="EMBL" id="MBB6144901.1"/>
    </source>
</evidence>
<keyword evidence="4" id="KW-1185">Reference proteome</keyword>
<evidence type="ECO:0000256" key="2">
    <source>
        <dbReference type="ARBA" id="ARBA00022679"/>
    </source>
</evidence>
<dbReference type="Proteomes" id="UP000538666">
    <property type="component" value="Unassembled WGS sequence"/>
</dbReference>
<proteinExistence type="predicted"/>
<dbReference type="GO" id="GO:0047244">
    <property type="term" value="F:N-acetylglucosaminyldiphosphoundecaprenol N-acetyl-beta-D-mannosaminyltransferase activity"/>
    <property type="evidence" value="ECO:0007669"/>
    <property type="project" value="UniProtKB-EC"/>
</dbReference>
<dbReference type="EC" id="2.4.1.187" evidence="3"/>
<dbReference type="Pfam" id="PF03808">
    <property type="entry name" value="Glyco_tran_WecG"/>
    <property type="match status" value="1"/>
</dbReference>
<keyword evidence="1 3" id="KW-0328">Glycosyltransferase</keyword>
<evidence type="ECO:0000313" key="4">
    <source>
        <dbReference type="Proteomes" id="UP000538666"/>
    </source>
</evidence>
<keyword evidence="2 3" id="KW-0808">Transferase</keyword>
<gene>
    <name evidence="3" type="ORF">HNQ77_002857</name>
</gene>
<accession>A0A841K127</accession>
<dbReference type="RefSeq" id="WP_184084899.1">
    <property type="nucleotide sequence ID" value="NZ_JACHEK010000005.1"/>
</dbReference>
<reference evidence="3 4" key="1">
    <citation type="submission" date="2020-08" db="EMBL/GenBank/DDBJ databases">
        <title>Genomic Encyclopedia of Type Strains, Phase IV (KMG-IV): sequencing the most valuable type-strain genomes for metagenomic binning, comparative biology and taxonomic classification.</title>
        <authorList>
            <person name="Goeker M."/>
        </authorList>
    </citation>
    <scope>NUCLEOTIDE SEQUENCE [LARGE SCALE GENOMIC DNA]</scope>
    <source>
        <strain evidence="3 4">DSM 103733</strain>
    </source>
</reference>
<dbReference type="CDD" id="cd06533">
    <property type="entry name" value="Glyco_transf_WecG_TagA"/>
    <property type="match status" value="1"/>
</dbReference>
<dbReference type="PANTHER" id="PTHR34136:SF1">
    <property type="entry name" value="UDP-N-ACETYL-D-MANNOSAMINURONIC ACID TRANSFERASE"/>
    <property type="match status" value="1"/>
</dbReference>
<dbReference type="AlphaFoldDB" id="A0A841K127"/>
<protein>
    <submittedName>
        <fullName evidence="3">N-acetylglucosaminyldiphosphoundecaprenol N-acetyl-beta-D-mannosaminyltransferase</fullName>
        <ecNumber evidence="3">2.4.1.187</ecNumber>
    </submittedName>
</protein>
<evidence type="ECO:0000256" key="1">
    <source>
        <dbReference type="ARBA" id="ARBA00022676"/>
    </source>
</evidence>
<organism evidence="3 4">
    <name type="scientific">Silvibacterium bohemicum</name>
    <dbReference type="NCBI Taxonomy" id="1577686"/>
    <lineage>
        <taxon>Bacteria</taxon>
        <taxon>Pseudomonadati</taxon>
        <taxon>Acidobacteriota</taxon>
        <taxon>Terriglobia</taxon>
        <taxon>Terriglobales</taxon>
        <taxon>Acidobacteriaceae</taxon>
        <taxon>Silvibacterium</taxon>
    </lineage>
</organism>
<dbReference type="InterPro" id="IPR004629">
    <property type="entry name" value="WecG_TagA_CpsF"/>
</dbReference>
<name>A0A841K127_9BACT</name>
<sequence length="268" mass="29582">MAESVQWVIQRLRQRASTSPLLVMGPNAHLVTLANKNAKFRAALASADLNVPDGISVVLASRLLGLPIPERVPGGELMECLCEECGRFGLSVFFLGGLSDAAAGAAEQLKRRYPSLRIAGCYCPAHGFENDPSELAAIRQLIAEARPDLLCVAFGAPKQEIWMQENCPTLPIGAAISVGAALDTYAGLRKRAPRWTHRVGMEWLYRLIREPRRLWRRYLIGNLQFVILLAGQLAQQVLISLAKASSSIYDYSPKKQILNWKCSNEKVE</sequence>
<comment type="caution">
    <text evidence="3">The sequence shown here is derived from an EMBL/GenBank/DDBJ whole genome shotgun (WGS) entry which is preliminary data.</text>
</comment>